<evidence type="ECO:0000256" key="2">
    <source>
        <dbReference type="SAM" id="SignalP"/>
    </source>
</evidence>
<evidence type="ECO:0000256" key="1">
    <source>
        <dbReference type="SAM" id="MobiDB-lite"/>
    </source>
</evidence>
<sequence>MGLLLLLMLLVSMRCERFHFAICNFSATRFHQAKEQRCRTPRECVNHFLSWSCPRGMESSTARTPQLCSHISHRQ</sequence>
<name>A0A2M4CCN1_9DIPT</name>
<organism evidence="3">
    <name type="scientific">Anopheles marajoara</name>
    <dbReference type="NCBI Taxonomy" id="58244"/>
    <lineage>
        <taxon>Eukaryota</taxon>
        <taxon>Metazoa</taxon>
        <taxon>Ecdysozoa</taxon>
        <taxon>Arthropoda</taxon>
        <taxon>Hexapoda</taxon>
        <taxon>Insecta</taxon>
        <taxon>Pterygota</taxon>
        <taxon>Neoptera</taxon>
        <taxon>Endopterygota</taxon>
        <taxon>Diptera</taxon>
        <taxon>Nematocera</taxon>
        <taxon>Culicoidea</taxon>
        <taxon>Culicidae</taxon>
        <taxon>Anophelinae</taxon>
        <taxon>Anopheles</taxon>
    </lineage>
</organism>
<reference evidence="3" key="1">
    <citation type="submission" date="2018-01" db="EMBL/GenBank/DDBJ databases">
        <title>An insight into the sialome of Amazonian anophelines.</title>
        <authorList>
            <person name="Ribeiro J.M."/>
            <person name="Scarpassa V."/>
            <person name="Calvo E."/>
        </authorList>
    </citation>
    <scope>NUCLEOTIDE SEQUENCE</scope>
    <source>
        <tissue evidence="3">Salivary glands</tissue>
    </source>
</reference>
<dbReference type="AlphaFoldDB" id="A0A2M4CCN1"/>
<feature type="region of interest" description="Disordered" evidence="1">
    <location>
        <begin position="56"/>
        <end position="75"/>
    </location>
</feature>
<feature type="compositionally biased region" description="Polar residues" evidence="1">
    <location>
        <begin position="58"/>
        <end position="69"/>
    </location>
</feature>
<feature type="chain" id="PRO_5014746875" evidence="2">
    <location>
        <begin position="16"/>
        <end position="75"/>
    </location>
</feature>
<dbReference type="EMBL" id="GGFJ01013965">
    <property type="protein sequence ID" value="MBW63106.1"/>
    <property type="molecule type" value="Transcribed_RNA"/>
</dbReference>
<feature type="signal peptide" evidence="2">
    <location>
        <begin position="1"/>
        <end position="15"/>
    </location>
</feature>
<keyword evidence="2" id="KW-0732">Signal</keyword>
<accession>A0A2M4CCN1</accession>
<proteinExistence type="predicted"/>
<protein>
    <submittedName>
        <fullName evidence="3">Putative secreted protein</fullName>
    </submittedName>
</protein>
<evidence type="ECO:0000313" key="3">
    <source>
        <dbReference type="EMBL" id="MBW63106.1"/>
    </source>
</evidence>